<evidence type="ECO:0000256" key="2">
    <source>
        <dbReference type="ARBA" id="ARBA00022737"/>
    </source>
</evidence>
<evidence type="ECO:0000313" key="5">
    <source>
        <dbReference type="Proteomes" id="UP000236161"/>
    </source>
</evidence>
<keyword evidence="5" id="KW-1185">Reference proteome</keyword>
<dbReference type="STRING" id="1088818.A0A2I0AP43"/>
<dbReference type="PANTHER" id="PTHR18763">
    <property type="entry name" value="WD-REPEAT PROTEIN 18"/>
    <property type="match status" value="1"/>
</dbReference>
<dbReference type="PANTHER" id="PTHR18763:SF0">
    <property type="entry name" value="WD REPEAT-CONTAINING PROTEIN 18"/>
    <property type="match status" value="1"/>
</dbReference>
<accession>A0A2I0AP43</accession>
<dbReference type="GO" id="GO:0006364">
    <property type="term" value="P:rRNA processing"/>
    <property type="evidence" value="ECO:0007669"/>
    <property type="project" value="TreeGrafter"/>
</dbReference>
<dbReference type="PRINTS" id="PR00320">
    <property type="entry name" value="GPROTEINBRPT"/>
</dbReference>
<feature type="repeat" description="WD" evidence="3">
    <location>
        <begin position="117"/>
        <end position="150"/>
    </location>
</feature>
<dbReference type="InterPro" id="IPR020472">
    <property type="entry name" value="WD40_PAC1"/>
</dbReference>
<dbReference type="PROSITE" id="PS50082">
    <property type="entry name" value="WD_REPEATS_2"/>
    <property type="match status" value="3"/>
</dbReference>
<dbReference type="AlphaFoldDB" id="A0A2I0AP43"/>
<dbReference type="GO" id="GO:0005656">
    <property type="term" value="C:nuclear pre-replicative complex"/>
    <property type="evidence" value="ECO:0007669"/>
    <property type="project" value="TreeGrafter"/>
</dbReference>
<feature type="repeat" description="WD" evidence="3">
    <location>
        <begin position="170"/>
        <end position="213"/>
    </location>
</feature>
<evidence type="ECO:0000256" key="3">
    <source>
        <dbReference type="PROSITE-ProRule" id="PRU00221"/>
    </source>
</evidence>
<dbReference type="SUPFAM" id="SSF50978">
    <property type="entry name" value="WD40 repeat-like"/>
    <property type="match status" value="1"/>
</dbReference>
<dbReference type="InterPro" id="IPR015943">
    <property type="entry name" value="WD40/YVTN_repeat-like_dom_sf"/>
</dbReference>
<dbReference type="PROSITE" id="PS50294">
    <property type="entry name" value="WD_REPEATS_REGION"/>
    <property type="match status" value="2"/>
</dbReference>
<dbReference type="OrthoDB" id="6252103at2759"/>
<protein>
    <submittedName>
        <fullName evidence="4">Guanine nucleotide-binding protein subunit beta-like protein B</fullName>
    </submittedName>
</protein>
<dbReference type="InterPro" id="IPR001680">
    <property type="entry name" value="WD40_rpt"/>
</dbReference>
<dbReference type="Pfam" id="PF00400">
    <property type="entry name" value="WD40"/>
    <property type="match status" value="3"/>
</dbReference>
<keyword evidence="1 3" id="KW-0853">WD repeat</keyword>
<dbReference type="GO" id="GO:0006261">
    <property type="term" value="P:DNA-templated DNA replication"/>
    <property type="evidence" value="ECO:0007669"/>
    <property type="project" value="TreeGrafter"/>
</dbReference>
<name>A0A2I0AP43_9ASPA</name>
<reference evidence="4 5" key="1">
    <citation type="journal article" date="2017" name="Nature">
        <title>The Apostasia genome and the evolution of orchids.</title>
        <authorList>
            <person name="Zhang G.Q."/>
            <person name="Liu K.W."/>
            <person name="Li Z."/>
            <person name="Lohaus R."/>
            <person name="Hsiao Y.Y."/>
            <person name="Niu S.C."/>
            <person name="Wang J.Y."/>
            <person name="Lin Y.C."/>
            <person name="Xu Q."/>
            <person name="Chen L.J."/>
            <person name="Yoshida K."/>
            <person name="Fujiwara S."/>
            <person name="Wang Z.W."/>
            <person name="Zhang Y.Q."/>
            <person name="Mitsuda N."/>
            <person name="Wang M."/>
            <person name="Liu G.H."/>
            <person name="Pecoraro L."/>
            <person name="Huang H.X."/>
            <person name="Xiao X.J."/>
            <person name="Lin M."/>
            <person name="Wu X.Y."/>
            <person name="Wu W.L."/>
            <person name="Chen Y.Y."/>
            <person name="Chang S.B."/>
            <person name="Sakamoto S."/>
            <person name="Ohme-Takagi M."/>
            <person name="Yagi M."/>
            <person name="Zeng S.J."/>
            <person name="Shen C.Y."/>
            <person name="Yeh C.M."/>
            <person name="Luo Y.B."/>
            <person name="Tsai W.C."/>
            <person name="Van de Peer Y."/>
            <person name="Liu Z.J."/>
        </authorList>
    </citation>
    <scope>NUCLEOTIDE SEQUENCE [LARGE SCALE GENOMIC DNA]</scope>
    <source>
        <strain evidence="5">cv. Shenzhen</strain>
        <tissue evidence="4">Stem</tissue>
    </source>
</reference>
<proteinExistence type="predicted"/>
<sequence>MEVVLASSSVESGIGCWDLHSGAEQLCYRSCASPPHGLISVSGRFLVSSQLRQTPSSSSAPIFLWSWDKPQVQVRSFPVEPVGPLVSNSDGSYFIGGGLSGHIYLWELASGKLLNKWTAHYRSVTCLALSDDESLLVSGSEDGSIRVWSLLMTFDESLKEAGGNMYLYSFSEHALPVTSIVSTRGFGNANFISSSEDRTCKIWSLSEGKLLQTITFPSTVHAIAMNPGKLKIYAGCRDGKIYVAAVNTGWDTGKCIVGYLSDHSKAITCLAFSMDGFTLLSGSDDGTVRAWNTVSGQITRLLKHSKGPVSNILVIKQPFGFTQGQGLVLKKHTQLVLPPPLDRYTDSKEGDGECRTVKMLHQHTDDIEEYRYCSASIMISQIKELQQNASTGAVVMELERLRQECNRSMQMAQQWKKLYQELKTTCVNELLDGIDFTDD</sequence>
<keyword evidence="2" id="KW-0677">Repeat</keyword>
<organism evidence="4 5">
    <name type="scientific">Apostasia shenzhenica</name>
    <dbReference type="NCBI Taxonomy" id="1088818"/>
    <lineage>
        <taxon>Eukaryota</taxon>
        <taxon>Viridiplantae</taxon>
        <taxon>Streptophyta</taxon>
        <taxon>Embryophyta</taxon>
        <taxon>Tracheophyta</taxon>
        <taxon>Spermatophyta</taxon>
        <taxon>Magnoliopsida</taxon>
        <taxon>Liliopsida</taxon>
        <taxon>Asparagales</taxon>
        <taxon>Orchidaceae</taxon>
        <taxon>Apostasioideae</taxon>
        <taxon>Apostasia</taxon>
    </lineage>
</organism>
<gene>
    <name evidence="4" type="primary">RACK1B</name>
    <name evidence="4" type="ORF">AXF42_Ash002632</name>
</gene>
<dbReference type="EMBL" id="KZ451969">
    <property type="protein sequence ID" value="PKA57327.1"/>
    <property type="molecule type" value="Genomic_DNA"/>
</dbReference>
<dbReference type="InterPro" id="IPR036322">
    <property type="entry name" value="WD40_repeat_dom_sf"/>
</dbReference>
<evidence type="ECO:0000256" key="1">
    <source>
        <dbReference type="ARBA" id="ARBA00022574"/>
    </source>
</evidence>
<feature type="repeat" description="WD" evidence="3">
    <location>
        <begin position="260"/>
        <end position="301"/>
    </location>
</feature>
<dbReference type="InterPro" id="IPR045227">
    <property type="entry name" value="WDR18/Ipi3/RID3"/>
</dbReference>
<dbReference type="SMART" id="SM00320">
    <property type="entry name" value="WD40"/>
    <property type="match status" value="5"/>
</dbReference>
<dbReference type="GO" id="GO:0120330">
    <property type="term" value="C:rixosome complex"/>
    <property type="evidence" value="ECO:0007669"/>
    <property type="project" value="TreeGrafter"/>
</dbReference>
<dbReference type="Proteomes" id="UP000236161">
    <property type="component" value="Unassembled WGS sequence"/>
</dbReference>
<evidence type="ECO:0000313" key="4">
    <source>
        <dbReference type="EMBL" id="PKA57327.1"/>
    </source>
</evidence>
<dbReference type="Gene3D" id="2.130.10.10">
    <property type="entry name" value="YVTN repeat-like/Quinoprotein amine dehydrogenase"/>
    <property type="match status" value="2"/>
</dbReference>